<gene>
    <name evidence="2" type="ORF">yc1106_04195</name>
</gene>
<accession>A0A9Q8Z6X8</accession>
<dbReference type="AlphaFoldDB" id="A0A9Q8Z6X8"/>
<keyword evidence="1" id="KW-0732">Signal</keyword>
<feature type="signal peptide" evidence="1">
    <location>
        <begin position="1"/>
        <end position="18"/>
    </location>
</feature>
<dbReference type="EMBL" id="CP089276">
    <property type="protein sequence ID" value="USP76921.1"/>
    <property type="molecule type" value="Genomic_DNA"/>
</dbReference>
<organism evidence="2 3">
    <name type="scientific">Curvularia clavata</name>
    <dbReference type="NCBI Taxonomy" id="95742"/>
    <lineage>
        <taxon>Eukaryota</taxon>
        <taxon>Fungi</taxon>
        <taxon>Dikarya</taxon>
        <taxon>Ascomycota</taxon>
        <taxon>Pezizomycotina</taxon>
        <taxon>Dothideomycetes</taxon>
        <taxon>Pleosporomycetidae</taxon>
        <taxon>Pleosporales</taxon>
        <taxon>Pleosporineae</taxon>
        <taxon>Pleosporaceae</taxon>
        <taxon>Curvularia</taxon>
    </lineage>
</organism>
<dbReference type="Proteomes" id="UP001056012">
    <property type="component" value="Chromosome 3"/>
</dbReference>
<dbReference type="OrthoDB" id="4788795at2759"/>
<evidence type="ECO:0000313" key="2">
    <source>
        <dbReference type="EMBL" id="USP76921.1"/>
    </source>
</evidence>
<protein>
    <submittedName>
        <fullName evidence="2">Uncharacterized protein</fullName>
    </submittedName>
</protein>
<dbReference type="VEuPathDB" id="FungiDB:yc1106_04195"/>
<feature type="chain" id="PRO_5040437815" evidence="1">
    <location>
        <begin position="19"/>
        <end position="118"/>
    </location>
</feature>
<evidence type="ECO:0000256" key="1">
    <source>
        <dbReference type="SAM" id="SignalP"/>
    </source>
</evidence>
<proteinExistence type="predicted"/>
<keyword evidence="3" id="KW-1185">Reference proteome</keyword>
<reference evidence="2" key="1">
    <citation type="submission" date="2021-12" db="EMBL/GenBank/DDBJ databases">
        <title>Curvularia clavata genome.</title>
        <authorList>
            <person name="Cao Y."/>
        </authorList>
    </citation>
    <scope>NUCLEOTIDE SEQUENCE</scope>
    <source>
        <strain evidence="2">Yc1106</strain>
    </source>
</reference>
<name>A0A9Q8Z6X8_CURCL</name>
<sequence>MQFSKTFALVALATTASAATCTVDGGATSHWKVRASGVHDIPGFCGGLWDNLNHWGGLCNPSYTYCNGKDGELIWNFTTGTACNRGHIESVWWEATKNEFGSIQCRDEPDKKKREFKA</sequence>
<evidence type="ECO:0000313" key="3">
    <source>
        <dbReference type="Proteomes" id="UP001056012"/>
    </source>
</evidence>